<evidence type="ECO:0008006" key="3">
    <source>
        <dbReference type="Google" id="ProtNLM"/>
    </source>
</evidence>
<dbReference type="InterPro" id="IPR029058">
    <property type="entry name" value="AB_hydrolase_fold"/>
</dbReference>
<gene>
    <name evidence="1" type="ORF">E3P99_00768</name>
</gene>
<comment type="caution">
    <text evidence="1">The sequence shown here is derived from an EMBL/GenBank/DDBJ whole genome shotgun (WGS) entry which is preliminary data.</text>
</comment>
<reference evidence="1 2" key="1">
    <citation type="submission" date="2019-03" db="EMBL/GenBank/DDBJ databases">
        <title>Sequencing 23 genomes of Wallemia ichthyophaga.</title>
        <authorList>
            <person name="Gostincar C."/>
        </authorList>
    </citation>
    <scope>NUCLEOTIDE SEQUENCE [LARGE SCALE GENOMIC DNA]</scope>
    <source>
        <strain evidence="1 2">EXF-5753</strain>
    </source>
</reference>
<organism evidence="1 2">
    <name type="scientific">Wallemia hederae</name>
    <dbReference type="NCBI Taxonomy" id="1540922"/>
    <lineage>
        <taxon>Eukaryota</taxon>
        <taxon>Fungi</taxon>
        <taxon>Dikarya</taxon>
        <taxon>Basidiomycota</taxon>
        <taxon>Wallemiomycotina</taxon>
        <taxon>Wallemiomycetes</taxon>
        <taxon>Wallemiales</taxon>
        <taxon>Wallemiaceae</taxon>
        <taxon>Wallemia</taxon>
    </lineage>
</organism>
<dbReference type="Proteomes" id="UP000310189">
    <property type="component" value="Unassembled WGS sequence"/>
</dbReference>
<name>A0A4T0FYN3_9BASI</name>
<dbReference type="Gene3D" id="3.40.50.1820">
    <property type="entry name" value="alpha/beta hydrolase"/>
    <property type="match status" value="1"/>
</dbReference>
<keyword evidence="2" id="KW-1185">Reference proteome</keyword>
<evidence type="ECO:0000313" key="1">
    <source>
        <dbReference type="EMBL" id="TIA92176.1"/>
    </source>
</evidence>
<accession>A0A4T0FYN3</accession>
<dbReference type="EMBL" id="SPNW01000008">
    <property type="protein sequence ID" value="TIA92176.1"/>
    <property type="molecule type" value="Genomic_DNA"/>
</dbReference>
<sequence>MSFFKRYSYALPVSLSAIAYAGVRSRQSIRCSSTGSIWREANPNAPRASPYPLVFIRTPESWGEDPKGWQSTEGLLLEKGYGCLEITCDEHQGETSKEILKKMADDVQQRIRLAAIPFPPVVFARGLGTLVAETHISDYPVSGVVLINPPYTDTKDNKSPNEKALPSPVEPFNYEAFPRIAVVDELKNVEQLEKHRLANTDADLIMYSGEYGQQQSLYEIERWLDDKGF</sequence>
<dbReference type="SUPFAM" id="SSF53474">
    <property type="entry name" value="alpha/beta-Hydrolases"/>
    <property type="match status" value="1"/>
</dbReference>
<dbReference type="AlphaFoldDB" id="A0A4T0FYN3"/>
<dbReference type="OrthoDB" id="277888at2759"/>
<evidence type="ECO:0000313" key="2">
    <source>
        <dbReference type="Proteomes" id="UP000310189"/>
    </source>
</evidence>
<proteinExistence type="predicted"/>
<protein>
    <recommendedName>
        <fullName evidence="3">Serine hydrolase FSH domain-containing protein</fullName>
    </recommendedName>
</protein>